<keyword evidence="1" id="KW-0812">Transmembrane</keyword>
<proteinExistence type="predicted"/>
<organism evidence="3 4">
    <name type="scientific">Somion occarium</name>
    <dbReference type="NCBI Taxonomy" id="3059160"/>
    <lineage>
        <taxon>Eukaryota</taxon>
        <taxon>Fungi</taxon>
        <taxon>Dikarya</taxon>
        <taxon>Basidiomycota</taxon>
        <taxon>Agaricomycotina</taxon>
        <taxon>Agaricomycetes</taxon>
        <taxon>Polyporales</taxon>
        <taxon>Cerrenaceae</taxon>
        <taxon>Somion</taxon>
    </lineage>
</organism>
<keyword evidence="1" id="KW-1133">Transmembrane helix</keyword>
<name>A0ABP1D9D5_9APHY</name>
<evidence type="ECO:0000313" key="3">
    <source>
        <dbReference type="EMBL" id="CAL1703628.1"/>
    </source>
</evidence>
<dbReference type="EMBL" id="OZ037946">
    <property type="protein sequence ID" value="CAL1703628.1"/>
    <property type="molecule type" value="Genomic_DNA"/>
</dbReference>
<feature type="transmembrane region" description="Helical" evidence="1">
    <location>
        <begin position="197"/>
        <end position="224"/>
    </location>
</feature>
<feature type="transmembrane region" description="Helical" evidence="1">
    <location>
        <begin position="119"/>
        <end position="144"/>
    </location>
</feature>
<dbReference type="PANTHER" id="PTHR40465:SF1">
    <property type="entry name" value="DUF6534 DOMAIN-CONTAINING PROTEIN"/>
    <property type="match status" value="1"/>
</dbReference>
<feature type="transmembrane region" description="Helical" evidence="1">
    <location>
        <begin position="156"/>
        <end position="185"/>
    </location>
</feature>
<protein>
    <recommendedName>
        <fullName evidence="2">DUF6534 domain-containing protein</fullName>
    </recommendedName>
</protein>
<dbReference type="Proteomes" id="UP001497453">
    <property type="component" value="Chromosome 3"/>
</dbReference>
<dbReference type="PANTHER" id="PTHR40465">
    <property type="entry name" value="CHROMOSOME 1, WHOLE GENOME SHOTGUN SEQUENCE"/>
    <property type="match status" value="1"/>
</dbReference>
<evidence type="ECO:0000313" key="4">
    <source>
        <dbReference type="Proteomes" id="UP001497453"/>
    </source>
</evidence>
<evidence type="ECO:0000256" key="1">
    <source>
        <dbReference type="SAM" id="Phobius"/>
    </source>
</evidence>
<dbReference type="InterPro" id="IPR045339">
    <property type="entry name" value="DUF6534"/>
</dbReference>
<keyword evidence="1" id="KW-0472">Membrane</keyword>
<reference evidence="4" key="1">
    <citation type="submission" date="2024-04" db="EMBL/GenBank/DDBJ databases">
        <authorList>
            <person name="Shaw F."/>
            <person name="Minotto A."/>
        </authorList>
    </citation>
    <scope>NUCLEOTIDE SEQUENCE [LARGE SCALE GENOMIC DNA]</scope>
</reference>
<keyword evidence="4" id="KW-1185">Reference proteome</keyword>
<feature type="transmembrane region" description="Helical" evidence="1">
    <location>
        <begin position="84"/>
        <end position="107"/>
    </location>
</feature>
<accession>A0ABP1D9D5</accession>
<feature type="transmembrane region" description="Helical" evidence="1">
    <location>
        <begin position="12"/>
        <end position="37"/>
    </location>
</feature>
<gene>
    <name evidence="3" type="ORF">GFSPODELE1_LOCUS4656</name>
</gene>
<evidence type="ECO:0000259" key="2">
    <source>
        <dbReference type="Pfam" id="PF20152"/>
    </source>
</evidence>
<feature type="domain" description="DUF6534" evidence="2">
    <location>
        <begin position="169"/>
        <end position="255"/>
    </location>
</feature>
<feature type="transmembrane region" description="Helical" evidence="1">
    <location>
        <begin position="49"/>
        <end position="72"/>
    </location>
</feature>
<dbReference type="Pfam" id="PF20152">
    <property type="entry name" value="DUF6534"/>
    <property type="match status" value="1"/>
</dbReference>
<sequence>MASVPTVPGVLGGFIVSECFAILLYGIMVAQAYVYMLNCKGDGPLLKSVVAAVALLETLHTAFIIHIIYTYAIEDFGNLEATGAITWSTASCVLIEMLVVGLVQGFYIFRIWIISGGSLVLTIVTSILLFARVTFGLGTSALLIKFKFYSTFRAQFGPLVTFTCGLSLAVAVDVLIAAILVYYLIRDKPGFKATENVVRTLVVYFVNTGVITMLVSIIILIFFFVFKESLIFGGMVLIASKLYSNSFLGTLNARQMLRRKTQADVHSSELSTFRAGTRHDTTHPPDIESFGFRHTQKTFDSEVVSVLFLSRTIRTNFFPVVNDKCADCGRRTTLREEQTHR</sequence>
<feature type="transmembrane region" description="Helical" evidence="1">
    <location>
        <begin position="230"/>
        <end position="251"/>
    </location>
</feature>